<keyword evidence="1" id="KW-1133">Transmembrane helix</keyword>
<dbReference type="EMBL" id="DSOK01000004">
    <property type="protein sequence ID" value="HEN13863.1"/>
    <property type="molecule type" value="Genomic_DNA"/>
</dbReference>
<accession>A0A7C2JYB0</accession>
<organism evidence="2">
    <name type="scientific">Schlesneria paludicola</name>
    <dbReference type="NCBI Taxonomy" id="360056"/>
    <lineage>
        <taxon>Bacteria</taxon>
        <taxon>Pseudomonadati</taxon>
        <taxon>Planctomycetota</taxon>
        <taxon>Planctomycetia</taxon>
        <taxon>Planctomycetales</taxon>
        <taxon>Planctomycetaceae</taxon>
        <taxon>Schlesneria</taxon>
    </lineage>
</organism>
<evidence type="ECO:0000313" key="2">
    <source>
        <dbReference type="EMBL" id="HEN13863.1"/>
    </source>
</evidence>
<dbReference type="Pfam" id="PF09527">
    <property type="entry name" value="ATPase_gene1"/>
    <property type="match status" value="1"/>
</dbReference>
<name>A0A7C2JYB0_9PLAN</name>
<gene>
    <name evidence="2" type="ORF">ENQ76_00135</name>
</gene>
<evidence type="ECO:0000256" key="1">
    <source>
        <dbReference type="SAM" id="Phobius"/>
    </source>
</evidence>
<dbReference type="InterPro" id="IPR032820">
    <property type="entry name" value="ATPase_put"/>
</dbReference>
<proteinExistence type="predicted"/>
<sequence length="96" mass="10301">MSQWRTSPNRVGCVASLRRNPLVTSPRQDGPHPAQAYVWASRVSTLAGEAVVPAVLGYWADSHWGTSPWLVIVGGALGFALLMYEVVRLSKPKGGG</sequence>
<keyword evidence="1" id="KW-0812">Transmembrane</keyword>
<protein>
    <submittedName>
        <fullName evidence="2">AtpZ/AtpI family protein</fullName>
    </submittedName>
</protein>
<dbReference type="AlphaFoldDB" id="A0A7C2JYB0"/>
<keyword evidence="1" id="KW-0472">Membrane</keyword>
<feature type="transmembrane region" description="Helical" evidence="1">
    <location>
        <begin position="69"/>
        <end position="87"/>
    </location>
</feature>
<reference evidence="2" key="1">
    <citation type="journal article" date="2020" name="mSystems">
        <title>Genome- and Community-Level Interaction Insights into Carbon Utilization and Element Cycling Functions of Hydrothermarchaeota in Hydrothermal Sediment.</title>
        <authorList>
            <person name="Zhou Z."/>
            <person name="Liu Y."/>
            <person name="Xu W."/>
            <person name="Pan J."/>
            <person name="Luo Z.H."/>
            <person name="Li M."/>
        </authorList>
    </citation>
    <scope>NUCLEOTIDE SEQUENCE [LARGE SCALE GENOMIC DNA]</scope>
    <source>
        <strain evidence="2">SpSt-339</strain>
    </source>
</reference>
<comment type="caution">
    <text evidence="2">The sequence shown here is derived from an EMBL/GenBank/DDBJ whole genome shotgun (WGS) entry which is preliminary data.</text>
</comment>